<evidence type="ECO:0000259" key="10">
    <source>
        <dbReference type="PROSITE" id="PS50055"/>
    </source>
</evidence>
<dbReference type="InterPro" id="IPR029021">
    <property type="entry name" value="Prot-tyrosine_phosphatase-like"/>
</dbReference>
<dbReference type="InterPro" id="IPR050713">
    <property type="entry name" value="RTP_Phos/Ushers"/>
</dbReference>
<dbReference type="PROSITE" id="PS50056">
    <property type="entry name" value="TYR_PHOSPHATASE_2"/>
    <property type="match status" value="1"/>
</dbReference>
<dbReference type="RefSeq" id="XP_013779211.1">
    <property type="nucleotide sequence ID" value="XM_013923757.2"/>
</dbReference>
<dbReference type="PROSITE" id="PS50055">
    <property type="entry name" value="TYR_PHOSPHATASE_PTP"/>
    <property type="match status" value="2"/>
</dbReference>
<evidence type="ECO:0000256" key="4">
    <source>
        <dbReference type="ARBA" id="ARBA00022801"/>
    </source>
</evidence>
<evidence type="ECO:0000256" key="9">
    <source>
        <dbReference type="SAM" id="Phobius"/>
    </source>
</evidence>
<keyword evidence="6 9" id="KW-1133">Transmembrane helix</keyword>
<evidence type="ECO:0000256" key="5">
    <source>
        <dbReference type="ARBA" id="ARBA00022912"/>
    </source>
</evidence>
<dbReference type="Pfam" id="PF00102">
    <property type="entry name" value="Y_phosphatase"/>
    <property type="match status" value="2"/>
</dbReference>
<evidence type="ECO:0000256" key="6">
    <source>
        <dbReference type="ARBA" id="ARBA00022989"/>
    </source>
</evidence>
<organism evidence="13 14">
    <name type="scientific">Limulus polyphemus</name>
    <name type="common">Atlantic horseshoe crab</name>
    <dbReference type="NCBI Taxonomy" id="6850"/>
    <lineage>
        <taxon>Eukaryota</taxon>
        <taxon>Metazoa</taxon>
        <taxon>Ecdysozoa</taxon>
        <taxon>Arthropoda</taxon>
        <taxon>Chelicerata</taxon>
        <taxon>Merostomata</taxon>
        <taxon>Xiphosura</taxon>
        <taxon>Limulidae</taxon>
        <taxon>Limulus</taxon>
    </lineage>
</organism>
<evidence type="ECO:0000256" key="8">
    <source>
        <dbReference type="ARBA" id="ARBA00023180"/>
    </source>
</evidence>
<evidence type="ECO:0000313" key="13">
    <source>
        <dbReference type="Proteomes" id="UP000694941"/>
    </source>
</evidence>
<feature type="domain" description="Fibronectin type-III" evidence="12">
    <location>
        <begin position="256"/>
        <end position="352"/>
    </location>
</feature>
<evidence type="ECO:0000259" key="12">
    <source>
        <dbReference type="PROSITE" id="PS50853"/>
    </source>
</evidence>
<feature type="domain" description="Tyrosine-protein phosphatase" evidence="10">
    <location>
        <begin position="847"/>
        <end position="1101"/>
    </location>
</feature>
<dbReference type="Pfam" id="PF00041">
    <property type="entry name" value="fn3"/>
    <property type="match status" value="4"/>
</dbReference>
<keyword evidence="3" id="KW-0732">Signal</keyword>
<reference evidence="14" key="1">
    <citation type="submission" date="2025-08" db="UniProtKB">
        <authorList>
            <consortium name="RefSeq"/>
        </authorList>
    </citation>
    <scope>IDENTIFICATION</scope>
    <source>
        <tissue evidence="14">Muscle</tissue>
    </source>
</reference>
<feature type="domain" description="Tyrosine-protein phosphatase" evidence="10">
    <location>
        <begin position="549"/>
        <end position="811"/>
    </location>
</feature>
<dbReference type="PRINTS" id="PR00700">
    <property type="entry name" value="PRTYPHPHTASE"/>
</dbReference>
<feature type="transmembrane region" description="Helical" evidence="9">
    <location>
        <begin position="471"/>
        <end position="494"/>
    </location>
</feature>
<dbReference type="CDD" id="cd14549">
    <property type="entry name" value="R5-PTPc-1"/>
    <property type="match status" value="1"/>
</dbReference>
<keyword evidence="4" id="KW-0378">Hydrolase</keyword>
<dbReference type="InterPro" id="IPR000242">
    <property type="entry name" value="PTP_cat"/>
</dbReference>
<dbReference type="InterPro" id="IPR003595">
    <property type="entry name" value="Tyr_Pase_cat"/>
</dbReference>
<keyword evidence="2 9" id="KW-0812">Transmembrane</keyword>
<dbReference type="PROSITE" id="PS50853">
    <property type="entry name" value="FN3"/>
    <property type="match status" value="4"/>
</dbReference>
<gene>
    <name evidence="14" type="primary">LOC106463697</name>
</gene>
<dbReference type="InterPro" id="IPR016130">
    <property type="entry name" value="Tyr_Pase_AS"/>
</dbReference>
<feature type="domain" description="Fibronectin type-III" evidence="12">
    <location>
        <begin position="157"/>
        <end position="254"/>
    </location>
</feature>
<dbReference type="PANTHER" id="PTHR46957:SF6">
    <property type="entry name" value="PROTEIN-TYROSINE-PHOSPHATASE"/>
    <property type="match status" value="1"/>
</dbReference>
<proteinExistence type="predicted"/>
<dbReference type="SMART" id="SM00060">
    <property type="entry name" value="FN3"/>
    <property type="match status" value="4"/>
</dbReference>
<accession>A0ABM1BCG4</accession>
<evidence type="ECO:0000256" key="7">
    <source>
        <dbReference type="ARBA" id="ARBA00023136"/>
    </source>
</evidence>
<evidence type="ECO:0000259" key="11">
    <source>
        <dbReference type="PROSITE" id="PS50056"/>
    </source>
</evidence>
<keyword evidence="5" id="KW-0904">Protein phosphatase</keyword>
<dbReference type="InterPro" id="IPR003961">
    <property type="entry name" value="FN3_dom"/>
</dbReference>
<dbReference type="Gene3D" id="3.90.190.10">
    <property type="entry name" value="Protein tyrosine phosphatase superfamily"/>
    <property type="match status" value="2"/>
</dbReference>
<protein>
    <submittedName>
        <fullName evidence="14">Tyrosine-protein phosphatase 99A-like</fullName>
    </submittedName>
</protein>
<feature type="domain" description="Fibronectin type-III" evidence="12">
    <location>
        <begin position="353"/>
        <end position="455"/>
    </location>
</feature>
<dbReference type="Proteomes" id="UP000694941">
    <property type="component" value="Unplaced"/>
</dbReference>
<dbReference type="SUPFAM" id="SSF52799">
    <property type="entry name" value="(Phosphotyrosine protein) phosphatases II"/>
    <property type="match status" value="2"/>
</dbReference>
<evidence type="ECO:0000313" key="14">
    <source>
        <dbReference type="RefSeq" id="XP_013779211.1"/>
    </source>
</evidence>
<dbReference type="GeneID" id="106463697"/>
<dbReference type="InterPro" id="IPR036116">
    <property type="entry name" value="FN3_sf"/>
</dbReference>
<dbReference type="Gene3D" id="2.60.40.10">
    <property type="entry name" value="Immunoglobulins"/>
    <property type="match status" value="4"/>
</dbReference>
<name>A0ABM1BCG4_LIMPO</name>
<evidence type="ECO:0000256" key="1">
    <source>
        <dbReference type="ARBA" id="ARBA00004479"/>
    </source>
</evidence>
<feature type="domain" description="Fibronectin type-III" evidence="12">
    <location>
        <begin position="56"/>
        <end position="153"/>
    </location>
</feature>
<evidence type="ECO:0000256" key="2">
    <source>
        <dbReference type="ARBA" id="ARBA00022692"/>
    </source>
</evidence>
<dbReference type="CDD" id="cd00063">
    <property type="entry name" value="FN3"/>
    <property type="match status" value="4"/>
</dbReference>
<dbReference type="InterPro" id="IPR000387">
    <property type="entry name" value="Tyr_Pase_dom"/>
</dbReference>
<comment type="subcellular location">
    <subcellularLocation>
        <location evidence="1">Membrane</location>
        <topology evidence="1">Single-pass type I membrane protein</topology>
    </subcellularLocation>
</comment>
<sequence>MTVWEAVPEVSLLPDSYALYFRLVTHEDSGEYQCIVNGKGEKAGILRLFVQDIPDRTGMPLIMGFTSRSVNLSWAPSIDNHYSPIIHYVIHIRVGETGKWKSNGILTSDNRTHYQVIGLQPYTVYSFRILAVNAIGASQPSKPSYYIVTLREAPDGKPTILSAHNTSSSSIRLQWAPPPKDTINGEFLGYRIVYRPRDRPGVERGRILRSPSLREYTIRNLKPFTQYLISLQVFNPEGRGPPVSVAVMTEEGEPSSPQNFTIFRITNTTVRLHWAEPESPNGIVKGYNVHYMHWQPLQNKTRKEKVYNPTPEMNYVLTNLQPYTKYTIWVAAFTEKHQGESSNKIEMWTDVQGPSAPNIMNLTCHSLDTIYVQWEQPEVFHKSIDHYFVYYRSENSWDFKKIDVNATEQEKFISNLTTNTMYEVKVCGVTHSIMEHQKLYKGQFSESRKILLQSKCQSNFNSPLTESSVNAGLIAGIVCASFAFLLAIIFFILWRKYFQADYYYLDDPPGNRASPQLSETFEDPEYASIPVHQFADHVAKLHADGDHGFSREYQAIQQATDLDLSFQHSQLTENKNKNRYVNIVAYDHSRVMLKALPGQKRLSDYINANYIDGYGKARAYIGTQGPLPSTFDDYWRMIWEQRVYIIVMITNLVERGRRKCDMYWPKEGTEVYGIIQVKMICEVTMATYTLRTFTIRNLKIKKKRSAERTVYQYHYTNWPDHGVPDHPLPVLSFVRKSSASNPPNGGSIIVHCSAGVGRTGTYIVIDAMLKQISHRQSVNVFGFLKLIRQQRNFLVQTEDQYIFIHDALLEAIESGDTEIPSNQLPHYIQMLQTAENSEREKDHWPLLEKQFKLVTAYRPRDFSLTSALKSCNKSKNRSLDLLPVETYRVHITPKPGTDGSDYINATFLPGFSKLREFIITQHPIYDSIADFWQMVWDHNSQTIVLLSAVDEKEYPSFWPEKEEESDYTTFKVKLAEESSQENFITRDFILQAVQDEYEVMCRIIQCAGWPESCSPLSSVFDLINVVQDWHLEYQNGPMVVIDRFGGTEATTFCCLSTLFKQLQCEQSVDVYMYAKLYHTCRPGVWKTQDDYLFLYQAVESITECATQSEIDIVNNSQLNSTNGHLTSNGHVVKLDTDLEKNESPA</sequence>
<dbReference type="SMART" id="SM00404">
    <property type="entry name" value="PTPc_motif"/>
    <property type="match status" value="2"/>
</dbReference>
<dbReference type="PROSITE" id="PS00383">
    <property type="entry name" value="TYR_PHOSPHATASE_1"/>
    <property type="match status" value="1"/>
</dbReference>
<keyword evidence="7 9" id="KW-0472">Membrane</keyword>
<dbReference type="SMART" id="SM00194">
    <property type="entry name" value="PTPc"/>
    <property type="match status" value="2"/>
</dbReference>
<evidence type="ECO:0000256" key="3">
    <source>
        <dbReference type="ARBA" id="ARBA00022729"/>
    </source>
</evidence>
<dbReference type="PANTHER" id="PTHR46957">
    <property type="entry name" value="CYTOKINE RECEPTOR"/>
    <property type="match status" value="1"/>
</dbReference>
<keyword evidence="8" id="KW-0325">Glycoprotein</keyword>
<feature type="domain" description="Tyrosine specific protein phosphatases" evidence="11">
    <location>
        <begin position="728"/>
        <end position="802"/>
    </location>
</feature>
<keyword evidence="13" id="KW-1185">Reference proteome</keyword>
<dbReference type="SUPFAM" id="SSF49265">
    <property type="entry name" value="Fibronectin type III"/>
    <property type="match status" value="2"/>
</dbReference>
<dbReference type="InterPro" id="IPR013783">
    <property type="entry name" value="Ig-like_fold"/>
</dbReference>